<keyword evidence="3" id="KW-1185">Reference proteome</keyword>
<feature type="transmembrane region" description="Helical" evidence="1">
    <location>
        <begin position="24"/>
        <end position="41"/>
    </location>
</feature>
<name>A0A1M5GSP7_9FLAO</name>
<dbReference type="STRING" id="229205.SAMN05444372_102138"/>
<feature type="transmembrane region" description="Helical" evidence="1">
    <location>
        <begin position="47"/>
        <end position="63"/>
    </location>
</feature>
<dbReference type="RefSeq" id="WP_073016977.1">
    <property type="nucleotide sequence ID" value="NZ_FQWF01000002.1"/>
</dbReference>
<dbReference type="Proteomes" id="UP000184020">
    <property type="component" value="Unassembled WGS sequence"/>
</dbReference>
<evidence type="ECO:0000313" key="3">
    <source>
        <dbReference type="Proteomes" id="UP000184020"/>
    </source>
</evidence>
<dbReference type="OrthoDB" id="713928at2"/>
<keyword evidence="1" id="KW-1133">Transmembrane helix</keyword>
<organism evidence="2 3">
    <name type="scientific">Flavobacterium micromati</name>
    <dbReference type="NCBI Taxonomy" id="229205"/>
    <lineage>
        <taxon>Bacteria</taxon>
        <taxon>Pseudomonadati</taxon>
        <taxon>Bacteroidota</taxon>
        <taxon>Flavobacteriia</taxon>
        <taxon>Flavobacteriales</taxon>
        <taxon>Flavobacteriaceae</taxon>
        <taxon>Flavobacterium</taxon>
    </lineage>
</organism>
<evidence type="ECO:0008006" key="4">
    <source>
        <dbReference type="Google" id="ProtNLM"/>
    </source>
</evidence>
<dbReference type="AlphaFoldDB" id="A0A1M5GSP7"/>
<reference evidence="3" key="1">
    <citation type="submission" date="2016-11" db="EMBL/GenBank/DDBJ databases">
        <authorList>
            <person name="Varghese N."/>
            <person name="Submissions S."/>
        </authorList>
    </citation>
    <scope>NUCLEOTIDE SEQUENCE [LARGE SCALE GENOMIC DNA]</scope>
    <source>
        <strain evidence="3">DSM 17659</strain>
    </source>
</reference>
<keyword evidence="1" id="KW-0472">Membrane</keyword>
<dbReference type="EMBL" id="FQWF01000002">
    <property type="protein sequence ID" value="SHG06820.1"/>
    <property type="molecule type" value="Genomic_DNA"/>
</dbReference>
<gene>
    <name evidence="2" type="ORF">SAMN05444372_102138</name>
</gene>
<accession>A0A1M5GSP7</accession>
<evidence type="ECO:0000313" key="2">
    <source>
        <dbReference type="EMBL" id="SHG06820.1"/>
    </source>
</evidence>
<proteinExistence type="predicted"/>
<keyword evidence="1" id="KW-0812">Transmembrane</keyword>
<protein>
    <recommendedName>
        <fullName evidence="4">FUSC family protein</fullName>
    </recommendedName>
</protein>
<evidence type="ECO:0000256" key="1">
    <source>
        <dbReference type="SAM" id="Phobius"/>
    </source>
</evidence>
<sequence>MEHNDLKNLTNEDLEIEFKKRKSARTFAGFYTGMFIGIAVWSTVKNGFGLLTFLPILVSYFFRKTSTNYNEIKQEMAIRKSTL</sequence>